<protein>
    <submittedName>
        <fullName evidence="3">Enoyl-CoA hydratase/isomerase family</fullName>
    </submittedName>
</protein>
<name>A0ABN7AMS7_9HEMI</name>
<evidence type="ECO:0000313" key="3">
    <source>
        <dbReference type="EMBL" id="BES92612.1"/>
    </source>
</evidence>
<accession>A0ABN7AMS7</accession>
<organism evidence="3 4">
    <name type="scientific">Nesidiocoris tenuis</name>
    <dbReference type="NCBI Taxonomy" id="355587"/>
    <lineage>
        <taxon>Eukaryota</taxon>
        <taxon>Metazoa</taxon>
        <taxon>Ecdysozoa</taxon>
        <taxon>Arthropoda</taxon>
        <taxon>Hexapoda</taxon>
        <taxon>Insecta</taxon>
        <taxon>Pterygota</taxon>
        <taxon>Neoptera</taxon>
        <taxon>Paraneoptera</taxon>
        <taxon>Hemiptera</taxon>
        <taxon>Heteroptera</taxon>
        <taxon>Panheteroptera</taxon>
        <taxon>Cimicomorpha</taxon>
        <taxon>Miridae</taxon>
        <taxon>Dicyphina</taxon>
        <taxon>Nesidiocoris</taxon>
    </lineage>
</organism>
<feature type="region of interest" description="Disordered" evidence="2">
    <location>
        <begin position="272"/>
        <end position="291"/>
    </location>
</feature>
<gene>
    <name evidence="3" type="ORF">NTJ_05421</name>
</gene>
<evidence type="ECO:0000256" key="1">
    <source>
        <dbReference type="ARBA" id="ARBA00005254"/>
    </source>
</evidence>
<proteinExistence type="inferred from homology"/>
<dbReference type="PANTHER" id="PTHR43802">
    <property type="entry name" value="ENOYL-COA HYDRATASE"/>
    <property type="match status" value="1"/>
</dbReference>
<dbReference type="InterPro" id="IPR029045">
    <property type="entry name" value="ClpP/crotonase-like_dom_sf"/>
</dbReference>
<feature type="compositionally biased region" description="Basic and acidic residues" evidence="2">
    <location>
        <begin position="277"/>
        <end position="291"/>
    </location>
</feature>
<evidence type="ECO:0000313" key="4">
    <source>
        <dbReference type="Proteomes" id="UP001307889"/>
    </source>
</evidence>
<dbReference type="PANTHER" id="PTHR43802:SF1">
    <property type="entry name" value="IP11341P-RELATED"/>
    <property type="match status" value="1"/>
</dbReference>
<comment type="similarity">
    <text evidence="1">Belongs to the enoyl-CoA hydratase/isomerase family.</text>
</comment>
<dbReference type="InterPro" id="IPR001753">
    <property type="entry name" value="Enoyl-CoA_hydra/iso"/>
</dbReference>
<sequence length="291" mass="31799">MAGCLFRFLNAPKCLMILHQGIPVSRNARTLSTGSIKVSCRGPVTWIGIDRTHMKNCLTPRLVTQLLEEIEKFEKNDHLLAAVLYGERGTFSYGIHPTDFQQNSNIYKEILATGLFEKYPVKPIVAALSGNAFGLAFDLALWCDFRVAEETAMLASYARNSGVPVDPSLVSRLNATVGNHRALDWLLTGRAVKAKEGLEAGAVTRIVACGTGLGQAVSFAQSLSNMPQAGLKADRALVNLQSGKFANKTVIEREWKINRDLAEQELMLGRNVTSSGDVRHRAREEKSPAAS</sequence>
<dbReference type="Pfam" id="PF00378">
    <property type="entry name" value="ECH_1"/>
    <property type="match status" value="1"/>
</dbReference>
<dbReference type="Proteomes" id="UP001307889">
    <property type="component" value="Chromosome 3"/>
</dbReference>
<evidence type="ECO:0000256" key="2">
    <source>
        <dbReference type="SAM" id="MobiDB-lite"/>
    </source>
</evidence>
<keyword evidence="4" id="KW-1185">Reference proteome</keyword>
<dbReference type="EMBL" id="AP028911">
    <property type="protein sequence ID" value="BES92612.1"/>
    <property type="molecule type" value="Genomic_DNA"/>
</dbReference>
<dbReference type="Gene3D" id="3.90.226.10">
    <property type="entry name" value="2-enoyl-CoA Hydratase, Chain A, domain 1"/>
    <property type="match status" value="1"/>
</dbReference>
<dbReference type="SUPFAM" id="SSF52096">
    <property type="entry name" value="ClpP/crotonase"/>
    <property type="match status" value="1"/>
</dbReference>
<dbReference type="CDD" id="cd06558">
    <property type="entry name" value="crotonase-like"/>
    <property type="match status" value="1"/>
</dbReference>
<reference evidence="3 4" key="1">
    <citation type="submission" date="2023-09" db="EMBL/GenBank/DDBJ databases">
        <title>Nesidiocoris tenuis whole genome shotgun sequence.</title>
        <authorList>
            <person name="Shibata T."/>
            <person name="Shimoda M."/>
            <person name="Kobayashi T."/>
            <person name="Uehara T."/>
        </authorList>
    </citation>
    <scope>NUCLEOTIDE SEQUENCE [LARGE SCALE GENOMIC DNA]</scope>
    <source>
        <strain evidence="3 4">Japan</strain>
    </source>
</reference>